<protein>
    <recommendedName>
        <fullName evidence="5">TPM domain-containing protein</fullName>
    </recommendedName>
</protein>
<evidence type="ECO:0000256" key="2">
    <source>
        <dbReference type="SAM" id="SignalP"/>
    </source>
</evidence>
<dbReference type="eggNOG" id="COG1512">
    <property type="taxonomic scope" value="Bacteria"/>
</dbReference>
<evidence type="ECO:0000256" key="1">
    <source>
        <dbReference type="SAM" id="Phobius"/>
    </source>
</evidence>
<gene>
    <name evidence="3" type="ORF">HQ35_03650</name>
</gene>
<dbReference type="RefSeq" id="WP_036851128.1">
    <property type="nucleotide sequence ID" value="NZ_JQJD01000023.1"/>
</dbReference>
<dbReference type="EMBL" id="JQJD01000023">
    <property type="protein sequence ID" value="KGN81747.1"/>
    <property type="molecule type" value="Genomic_DNA"/>
</dbReference>
<feature type="transmembrane region" description="Helical" evidence="1">
    <location>
        <begin position="189"/>
        <end position="207"/>
    </location>
</feature>
<accession>A0A0A2EVM4</accession>
<dbReference type="AlphaFoldDB" id="A0A0A2EVM4"/>
<evidence type="ECO:0000313" key="3">
    <source>
        <dbReference type="EMBL" id="KGN81747.1"/>
    </source>
</evidence>
<comment type="caution">
    <text evidence="3">The sequence shown here is derived from an EMBL/GenBank/DDBJ whole genome shotgun (WGS) entry which is preliminary data.</text>
</comment>
<evidence type="ECO:0008006" key="5">
    <source>
        <dbReference type="Google" id="ProtNLM"/>
    </source>
</evidence>
<keyword evidence="2" id="KW-0732">Signal</keyword>
<organism evidence="3 4">
    <name type="scientific">Porphyromonas cangingivalis</name>
    <dbReference type="NCBI Taxonomy" id="36874"/>
    <lineage>
        <taxon>Bacteria</taxon>
        <taxon>Pseudomonadati</taxon>
        <taxon>Bacteroidota</taxon>
        <taxon>Bacteroidia</taxon>
        <taxon>Bacteroidales</taxon>
        <taxon>Porphyromonadaceae</taxon>
        <taxon>Porphyromonas</taxon>
    </lineage>
</organism>
<feature type="transmembrane region" description="Helical" evidence="1">
    <location>
        <begin position="227"/>
        <end position="252"/>
    </location>
</feature>
<reference evidence="3 4" key="1">
    <citation type="submission" date="2014-08" db="EMBL/GenBank/DDBJ databases">
        <title>Porphyromonas cangingivalis strain:COT-109_OH1386 Genome sequencing.</title>
        <authorList>
            <person name="Wallis C."/>
            <person name="Deusch O."/>
            <person name="O'Flynn C."/>
            <person name="Davis I."/>
            <person name="Jospin G."/>
            <person name="Darling A.E."/>
            <person name="Coil D.A."/>
            <person name="Alexiev A."/>
            <person name="Horsfall A."/>
            <person name="Kirkwood N."/>
            <person name="Harris S."/>
            <person name="Eisen J.A."/>
        </authorList>
    </citation>
    <scope>NUCLEOTIDE SEQUENCE [LARGE SCALE GENOMIC DNA]</scope>
    <source>
        <strain evidence="4">COT-109 OH1386</strain>
    </source>
</reference>
<keyword evidence="4" id="KW-1185">Reference proteome</keyword>
<dbReference type="STRING" id="36874.HQ34_07320"/>
<sequence length="349" mass="39331">MRKIFSYTVGLMLIVVGITRASAQETYTAEKIVSELDGSTLIHHIYDPEDLLGKEAQKRIKIVSNAIYSEQKVCLHTVVLPTIPRGAAETPKDFLRAISTKLKSYADEEGRRRVVLLFVTDVSGKWAFAIDEQPHMQTPLSEKTEQKIVSTISADMETRSYGSAGTKAVETVGALFGMRDIEEDLSMEITLAILCLLAIAMVIYYSIREYRQLKRGSIGRYSINRKLDTAVLVITFVLCLPILPVLPLYLLAMKLLRQKYPIKYPCHNCGSMKGYDFVDMRPGDMLREDLKNGAAFYFRVTKFTLSCKQCGHLLMETEVEKLSGDHAVTFTREMKPPVSTEGTTTTMKW</sequence>
<evidence type="ECO:0000313" key="4">
    <source>
        <dbReference type="Proteomes" id="UP000030125"/>
    </source>
</evidence>
<keyword evidence="1" id="KW-0812">Transmembrane</keyword>
<feature type="chain" id="PRO_5001986360" description="TPM domain-containing protein" evidence="2">
    <location>
        <begin position="24"/>
        <end position="349"/>
    </location>
</feature>
<name>A0A0A2EVM4_PORCN</name>
<dbReference type="Proteomes" id="UP000030125">
    <property type="component" value="Unassembled WGS sequence"/>
</dbReference>
<keyword evidence="1" id="KW-1133">Transmembrane helix</keyword>
<keyword evidence="1" id="KW-0472">Membrane</keyword>
<proteinExistence type="predicted"/>
<feature type="signal peptide" evidence="2">
    <location>
        <begin position="1"/>
        <end position="23"/>
    </location>
</feature>